<dbReference type="Gene3D" id="1.10.12.10">
    <property type="entry name" value="Lyase 2-enoyl-coa Hydratase, Chain A, domain 2"/>
    <property type="match status" value="1"/>
</dbReference>
<dbReference type="EMBL" id="BLJY01000013">
    <property type="protein sequence ID" value="GFF20955.1"/>
    <property type="molecule type" value="Genomic_DNA"/>
</dbReference>
<keyword evidence="3" id="KW-1185">Reference proteome</keyword>
<accession>A0A5M3ZGD2</accession>
<dbReference type="InterPro" id="IPR014748">
    <property type="entry name" value="Enoyl-CoA_hydra_C"/>
</dbReference>
<evidence type="ECO:0000256" key="1">
    <source>
        <dbReference type="ARBA" id="ARBA00005254"/>
    </source>
</evidence>
<dbReference type="AlphaFoldDB" id="A0A5M3ZGD2"/>
<keyword evidence="2" id="KW-0413">Isomerase</keyword>
<dbReference type="GO" id="GO:0016853">
    <property type="term" value="F:isomerase activity"/>
    <property type="evidence" value="ECO:0007669"/>
    <property type="project" value="UniProtKB-KW"/>
</dbReference>
<organism evidence="2 3">
    <name type="scientific">Aspergillus terreus</name>
    <dbReference type="NCBI Taxonomy" id="33178"/>
    <lineage>
        <taxon>Eukaryota</taxon>
        <taxon>Fungi</taxon>
        <taxon>Dikarya</taxon>
        <taxon>Ascomycota</taxon>
        <taxon>Pezizomycotina</taxon>
        <taxon>Eurotiomycetes</taxon>
        <taxon>Eurotiomycetidae</taxon>
        <taxon>Eurotiales</taxon>
        <taxon>Aspergillaceae</taxon>
        <taxon>Aspergillus</taxon>
        <taxon>Aspergillus subgen. Circumdati</taxon>
    </lineage>
</organism>
<evidence type="ECO:0000313" key="3">
    <source>
        <dbReference type="Proteomes" id="UP000452235"/>
    </source>
</evidence>
<sequence length="334" mass="37114">MYPTKPNIQLPASYETLNLPQIELSHHPHGAKAVTPVVIITLNRPEKHNAFTPDMARSLEEAFRMFHLDDRVKVVVLTGAGRMFCAGSDLDVGFGDGSGDPADYRDMYVIIRVDTDGLTNKLTIICSSGGRVAVAMHRCQKPTIVALQGSAVGVGMTMTLPAAIRICHQKSKYGFVFTRRGLPLESCSSYFLPRLIGLSRAMFLITTGGVYPPEPRYFGDLFTEALPEANQVLPRALELATDMADNVSPMASVLSRALLWQGAQSPEEAHLLESRVFHSRIGSHDHQEGVKSFFEKRKPEFKADLQGNWPRNYPWWFEANIERGPKGEKETSKL</sequence>
<dbReference type="PANTHER" id="PTHR43684:SF4">
    <property type="entry name" value="ENOYL-COA HYDRATASE_ISOMERASE FAMILY PROTEIN (AFU_ORTHOLOGUE AFUA_1G01890)"/>
    <property type="match status" value="1"/>
</dbReference>
<protein>
    <submittedName>
        <fullName evidence="2">Enoyl-CoA hydratase/isomerase family protein</fullName>
    </submittedName>
</protein>
<reference evidence="2 3" key="1">
    <citation type="submission" date="2020-01" db="EMBL/GenBank/DDBJ databases">
        <title>Aspergillus terreus IFO 6365 whole genome shotgun sequence.</title>
        <authorList>
            <person name="Kanamasa S."/>
            <person name="Takahashi H."/>
        </authorList>
    </citation>
    <scope>NUCLEOTIDE SEQUENCE [LARGE SCALE GENOMIC DNA]</scope>
    <source>
        <strain evidence="2 3">IFO 6365</strain>
    </source>
</reference>
<dbReference type="SUPFAM" id="SSF52096">
    <property type="entry name" value="ClpP/crotonase"/>
    <property type="match status" value="1"/>
</dbReference>
<dbReference type="InterPro" id="IPR051053">
    <property type="entry name" value="ECH/Chromodomain_protein"/>
</dbReference>
<dbReference type="InterPro" id="IPR029045">
    <property type="entry name" value="ClpP/crotonase-like_dom_sf"/>
</dbReference>
<dbReference type="InterPro" id="IPR001753">
    <property type="entry name" value="Enoyl-CoA_hydra/iso"/>
</dbReference>
<dbReference type="PANTHER" id="PTHR43684">
    <property type="match status" value="1"/>
</dbReference>
<dbReference type="OrthoDB" id="2018133at2759"/>
<proteinExistence type="inferred from homology"/>
<comment type="caution">
    <text evidence="2">The sequence shown here is derived from an EMBL/GenBank/DDBJ whole genome shotgun (WGS) entry which is preliminary data.</text>
</comment>
<dbReference type="Gene3D" id="3.90.226.10">
    <property type="entry name" value="2-enoyl-CoA Hydratase, Chain A, domain 1"/>
    <property type="match status" value="1"/>
</dbReference>
<name>A0A5M3ZGD2_ASPTE</name>
<gene>
    <name evidence="2" type="ORF">ATEIFO6365_0013028900</name>
</gene>
<comment type="similarity">
    <text evidence="1">Belongs to the enoyl-CoA hydratase/isomerase family.</text>
</comment>
<dbReference type="VEuPathDB" id="FungiDB:ATEG_09782"/>
<evidence type="ECO:0000313" key="2">
    <source>
        <dbReference type="EMBL" id="GFF20955.1"/>
    </source>
</evidence>
<dbReference type="Proteomes" id="UP000452235">
    <property type="component" value="Unassembled WGS sequence"/>
</dbReference>
<dbReference type="CDD" id="cd06558">
    <property type="entry name" value="crotonase-like"/>
    <property type="match status" value="1"/>
</dbReference>
<dbReference type="Pfam" id="PF00378">
    <property type="entry name" value="ECH_1"/>
    <property type="match status" value="2"/>
</dbReference>